<evidence type="ECO:0000256" key="6">
    <source>
        <dbReference type="SAM" id="MobiDB-lite"/>
    </source>
</evidence>
<feature type="compositionally biased region" description="Polar residues" evidence="6">
    <location>
        <begin position="1949"/>
        <end position="1961"/>
    </location>
</feature>
<evidence type="ECO:0000256" key="4">
    <source>
        <dbReference type="ARBA" id="ARBA00023187"/>
    </source>
</evidence>
<evidence type="ECO:0000259" key="7">
    <source>
        <dbReference type="Pfam" id="PF15912"/>
    </source>
</evidence>
<evidence type="ECO:0000256" key="5">
    <source>
        <dbReference type="ARBA" id="ARBA00023242"/>
    </source>
</evidence>
<name>A0A2Z6Q2A7_9GLOM</name>
<feature type="region of interest" description="Disordered" evidence="6">
    <location>
        <begin position="1946"/>
        <end position="2017"/>
    </location>
</feature>
<gene>
    <name evidence="8" type="ORF">RclHR1_10350001</name>
</gene>
<dbReference type="InterPro" id="IPR026736">
    <property type="entry name" value="Virilizer"/>
</dbReference>
<keyword evidence="5" id="KW-0539">Nucleus</keyword>
<comment type="caution">
    <text evidence="8">The sequence shown here is derived from an EMBL/GenBank/DDBJ whole genome shotgun (WGS) entry which is preliminary data.</text>
</comment>
<dbReference type="GO" id="GO:0005634">
    <property type="term" value="C:nucleus"/>
    <property type="evidence" value="ECO:0007669"/>
    <property type="project" value="UniProtKB-SubCell"/>
</dbReference>
<dbReference type="GO" id="GO:0003723">
    <property type="term" value="F:RNA binding"/>
    <property type="evidence" value="ECO:0007669"/>
    <property type="project" value="TreeGrafter"/>
</dbReference>
<dbReference type="Pfam" id="PF15912">
    <property type="entry name" value="VIR_N"/>
    <property type="match status" value="1"/>
</dbReference>
<comment type="subcellular location">
    <subcellularLocation>
        <location evidence="1">Nucleus</location>
    </subcellularLocation>
</comment>
<dbReference type="PANTHER" id="PTHR23185">
    <property type="entry name" value="PROTEIN VIRILIZER HOMOLOG"/>
    <property type="match status" value="1"/>
</dbReference>
<evidence type="ECO:0000313" key="8">
    <source>
        <dbReference type="EMBL" id="GBB83645.1"/>
    </source>
</evidence>
<evidence type="ECO:0000256" key="3">
    <source>
        <dbReference type="ARBA" id="ARBA00022664"/>
    </source>
</evidence>
<keyword evidence="4" id="KW-0508">mRNA splicing</keyword>
<comment type="similarity">
    <text evidence="2">Belongs to the vir family.</text>
</comment>
<dbReference type="Proteomes" id="UP000247702">
    <property type="component" value="Unassembled WGS sequence"/>
</dbReference>
<proteinExistence type="inferred from homology"/>
<evidence type="ECO:0000256" key="2">
    <source>
        <dbReference type="ARBA" id="ARBA00008371"/>
    </source>
</evidence>
<dbReference type="GO" id="GO:0006397">
    <property type="term" value="P:mRNA processing"/>
    <property type="evidence" value="ECO:0007669"/>
    <property type="project" value="UniProtKB-KW"/>
</dbReference>
<reference evidence="8 9" key="1">
    <citation type="submission" date="2017-11" db="EMBL/GenBank/DDBJ databases">
        <title>The genome of Rhizophagus clarus HR1 reveals common genetic basis of auxotrophy among arbuscular mycorrhizal fungi.</title>
        <authorList>
            <person name="Kobayashi Y."/>
        </authorList>
    </citation>
    <scope>NUCLEOTIDE SEQUENCE [LARGE SCALE GENOMIC DNA]</scope>
    <source>
        <strain evidence="8 9">HR1</strain>
    </source>
</reference>
<organism evidence="8 9">
    <name type="scientific">Rhizophagus clarus</name>
    <dbReference type="NCBI Taxonomy" id="94130"/>
    <lineage>
        <taxon>Eukaryota</taxon>
        <taxon>Fungi</taxon>
        <taxon>Fungi incertae sedis</taxon>
        <taxon>Mucoromycota</taxon>
        <taxon>Glomeromycotina</taxon>
        <taxon>Glomeromycetes</taxon>
        <taxon>Glomerales</taxon>
        <taxon>Glomeraceae</taxon>
        <taxon>Rhizophagus</taxon>
    </lineage>
</organism>
<sequence length="2144" mass="242887">MTAEIGSNVQKSSSQLLFFDTLTASNFSSDELPTECIRFHQRVVLSEIRVVPKHFRPFKGSRKNDHVGQTSPNKFELNLLIHKTLTADSAKPPEKRPPTLPLHPLTISFDEKKGFLSYDVTLLPEATTRFIILRGNYQSVTLCIYGKVMESGKPQNIKSKDQISAPTICENQHNKKDNLDTFFLNGTDLTNTKPFTELVQSSPVGNNIEIKVDDDDSLGNISIKKENEEKIDEMGSMKSQEFYSHEINVMDSVHKEQAISVINSNPSVQILDELKTTEDQFETPMEEDTFYLDDGHRDTNSDADRIGTLLNKDRAGTFSILSPAKAVDLSIWNLDEKLSRDILVYHTSPDETLLSQVSQSFSKRMFNKAWDEFNNYIKQMHSFLSTMNSDNKDKIDHNSYTERTSTSFEGLLHQTNGVIVEGLLWARRNGIRYDDELNTLYKGLLFALDMTTGKSTVKLFENGLSLFCKLCACGEDIIDSSMIQTCLELVVPLLKEKFVSSTLQTTILRGLMECLGEPAVVEKFLECNNNDNDHEDTLYKTFILPMLQIKSLPLRILHLLQAIVRKVSIYEACTIIQQLADNETKTRKKELMNNYDNQMYSSNLSISDNDVQELDDLELIIDRISNCLHNISKAALYHMALHSGEETDQNYPSIFSFKYLTSCRFFPAITIIISSNRIRSCSRFHELLNFIGRLCVILLGSPIGMIYLAKQLQQPIEPFGDSLLVVLSTVSCRHNDVGISIEEESFEAFSNSFPVTNGSWSNINELRRTPGVGDIWLGFGQSITGGNYDEDYDYICDYNEDDYTSKKDDDFILKKARQILRMQSCGAVGARTDCFDNCIIPSDQLVILLTYQLHAVAIIERLLEYGRRGLENQSYTDYTKILDLLSDLFELTTFNVGKQAVASTLINLDGLPTILSLVNINPIQEHLSASIPCIDFNALGRLPLELLEVVIKFSRSFPFLLTLQIHELVNPFISSENFNLRALWDPIAAFHETGNIQGVIDVIKHQKYYPECLRDHNSVNQILVSLRLLMSYTYTESGILHILKARMDDFSGFDNGDNFLVFLLRLLNHVAEVLSDLGDFVEYAEHQSTSESTFTTIAQDCLNSENYDEPKVQEMSKSSENRNEHSNPSTSTFTQSTNIMLSSEVFELRRELLDLAWNNLTLVRRLLRFVYGDPDESVAKRHFRDIYGENESPDDLLPSQKKSMVRMCVEPWLMLVSALDHLDGRLSDQLGATSLLGNGQTLKNGQSVQIARIRGLILSLFGLLTEIVIEEKPLQRDDEMKESHCKARFFSDFTGRYVVKQLCDFIFEGPNNFLSGLHILSEILPTPLLSQHCIRHLHISESMVDTSIEQNLEGDGYSTNWPQIQREARVLRQHWIKQLLPLRDDLIYLIKSMAPSSSKILHIMLRTIICQFVDLDFLDRGIGRGIVAVIVNGVRDAIEQLSLLTEKPEKRNFDIDDTVDEFKREEYETVIEDLHTSSEIQMKLTIFGRWMSLLTSVCGYSSGRSLLLDSVNNITDDAMMLDDQESFENSHGLVKILLDIVPSISHMNFICDIIMEFFFLLCNSAITVSEKNMPRLEDLSIIIDNLLEWVKQGKNGRLQTHSLLILQKIAETELGALSILKNKDHLQLISNMMTWVPDLLRSQDLRMHDLSIAYHSVGFILIIIDYVLPGSLRHEIPFLKDNLGSLPILINSSKDAETILKSYENIEQHIIELPYESQNMDEEMHDPHLCQSVIDVIKRLKDHIHGYIQEVSQNAIELNIDEIFKRLNIRLSEVVDEIYKHNISIRQEVGSVSIGVVIDEYPDFPFYDVVDDFEGKVGEGGLFNAPETEIDFEVFAKEMLPNFQFHKRMKMPSDSAAKGRKLKVHHTLSKLGGVAYESNARRNLGGGKTYQKNEFRSIHNNRKANTSRPPSVHVDDFMSGKIPVNQQHPDMLTTTTSTTTPAVSVTATIQQKKTNVSNRPQLPNKRGGIATTTSNSQLSTNNNRGRGRRPSTSSASARGASRGASSSGRGGGGVGRGNNANANIVGAAAWEMGSGAWTGGPPSLLLMPPMNKYMDFERRIEGQRDYTRYDNQTIRTGYYDNQYYGMPSPMTPYDRPPVQQSAPGMSLRIKNGNETRGRTVPQEWAPRSMTSQPTRRPERQFGRR</sequence>
<feature type="region of interest" description="Disordered" evidence="6">
    <location>
        <begin position="2098"/>
        <end position="2144"/>
    </location>
</feature>
<dbReference type="GO" id="GO:0036396">
    <property type="term" value="C:RNA N6-methyladenosine methyltransferase complex"/>
    <property type="evidence" value="ECO:0007669"/>
    <property type="project" value="TreeGrafter"/>
</dbReference>
<feature type="domain" description="Virilizer N-terminal" evidence="7">
    <location>
        <begin position="13"/>
        <end position="261"/>
    </location>
</feature>
<protein>
    <recommendedName>
        <fullName evidence="7">Virilizer N-terminal domain-containing protein</fullName>
    </recommendedName>
</protein>
<keyword evidence="3" id="KW-0507">mRNA processing</keyword>
<dbReference type="EMBL" id="BEXD01000042">
    <property type="protein sequence ID" value="GBB83645.1"/>
    <property type="molecule type" value="Genomic_DNA"/>
</dbReference>
<dbReference type="STRING" id="94130.A0A2Z6Q2A7"/>
<dbReference type="InterPro" id="IPR031801">
    <property type="entry name" value="VIR_N"/>
</dbReference>
<dbReference type="PANTHER" id="PTHR23185:SF0">
    <property type="entry name" value="PROTEIN VIRILIZER HOMOLOG"/>
    <property type="match status" value="1"/>
</dbReference>
<evidence type="ECO:0000256" key="1">
    <source>
        <dbReference type="ARBA" id="ARBA00004123"/>
    </source>
</evidence>
<feature type="compositionally biased region" description="Basic and acidic residues" evidence="6">
    <location>
        <begin position="1108"/>
        <end position="1125"/>
    </location>
</feature>
<dbReference type="GO" id="GO:0008380">
    <property type="term" value="P:RNA splicing"/>
    <property type="evidence" value="ECO:0007669"/>
    <property type="project" value="UniProtKB-KW"/>
</dbReference>
<feature type="compositionally biased region" description="Basic and acidic residues" evidence="6">
    <location>
        <begin position="2135"/>
        <end position="2144"/>
    </location>
</feature>
<feature type="compositionally biased region" description="Low complexity" evidence="6">
    <location>
        <begin position="1971"/>
        <end position="2007"/>
    </location>
</feature>
<keyword evidence="9" id="KW-1185">Reference proteome</keyword>
<feature type="region of interest" description="Disordered" evidence="6">
    <location>
        <begin position="1108"/>
        <end position="1134"/>
    </location>
</feature>
<accession>A0A2Z6Q2A7</accession>
<evidence type="ECO:0000313" key="9">
    <source>
        <dbReference type="Proteomes" id="UP000247702"/>
    </source>
</evidence>